<evidence type="ECO:0000313" key="5">
    <source>
        <dbReference type="EMBL" id="OHV37950.1"/>
    </source>
</evidence>
<protein>
    <submittedName>
        <fullName evidence="5">LacI family transcriptional regulator</fullName>
    </submittedName>
</protein>
<keyword evidence="6" id="KW-1185">Reference proteome</keyword>
<proteinExistence type="predicted"/>
<dbReference type="Proteomes" id="UP000179627">
    <property type="component" value="Unassembled WGS sequence"/>
</dbReference>
<dbReference type="PROSITE" id="PS00356">
    <property type="entry name" value="HTH_LACI_1"/>
    <property type="match status" value="1"/>
</dbReference>
<dbReference type="Gene3D" id="1.10.260.40">
    <property type="entry name" value="lambda repressor-like DNA-binding domains"/>
    <property type="match status" value="1"/>
</dbReference>
<dbReference type="InterPro" id="IPR010982">
    <property type="entry name" value="Lambda_DNA-bd_dom_sf"/>
</dbReference>
<dbReference type="InterPro" id="IPR046335">
    <property type="entry name" value="LacI/GalR-like_sensor"/>
</dbReference>
<dbReference type="PROSITE" id="PS50932">
    <property type="entry name" value="HTH_LACI_2"/>
    <property type="match status" value="1"/>
</dbReference>
<dbReference type="Gene3D" id="3.40.50.2300">
    <property type="match status" value="2"/>
</dbReference>
<evidence type="ECO:0000259" key="4">
    <source>
        <dbReference type="PROSITE" id="PS50932"/>
    </source>
</evidence>
<dbReference type="RefSeq" id="WP_071084211.1">
    <property type="nucleotide sequence ID" value="NZ_MBLM01000110.1"/>
</dbReference>
<dbReference type="EMBL" id="MBLM01000110">
    <property type="protein sequence ID" value="OHV37950.1"/>
    <property type="molecule type" value="Genomic_DNA"/>
</dbReference>
<organism evidence="5 6">
    <name type="scientific">Parafrankia colletiae</name>
    <dbReference type="NCBI Taxonomy" id="573497"/>
    <lineage>
        <taxon>Bacteria</taxon>
        <taxon>Bacillati</taxon>
        <taxon>Actinomycetota</taxon>
        <taxon>Actinomycetes</taxon>
        <taxon>Frankiales</taxon>
        <taxon>Frankiaceae</taxon>
        <taxon>Parafrankia</taxon>
    </lineage>
</organism>
<dbReference type="Pfam" id="PF00356">
    <property type="entry name" value="LacI"/>
    <property type="match status" value="1"/>
</dbReference>
<feature type="domain" description="HTH lacI-type" evidence="4">
    <location>
        <begin position="12"/>
        <end position="67"/>
    </location>
</feature>
<evidence type="ECO:0000256" key="1">
    <source>
        <dbReference type="ARBA" id="ARBA00023015"/>
    </source>
</evidence>
<dbReference type="CDD" id="cd01392">
    <property type="entry name" value="HTH_LacI"/>
    <property type="match status" value="1"/>
</dbReference>
<dbReference type="InterPro" id="IPR028082">
    <property type="entry name" value="Peripla_BP_I"/>
</dbReference>
<accession>A0A1S1QVF1</accession>
<comment type="caution">
    <text evidence="5">The sequence shown here is derived from an EMBL/GenBank/DDBJ whole genome shotgun (WGS) entry which is preliminary data.</text>
</comment>
<dbReference type="SUPFAM" id="SSF53822">
    <property type="entry name" value="Periplasmic binding protein-like I"/>
    <property type="match status" value="1"/>
</dbReference>
<dbReference type="GO" id="GO:0003700">
    <property type="term" value="F:DNA-binding transcription factor activity"/>
    <property type="evidence" value="ECO:0007669"/>
    <property type="project" value="TreeGrafter"/>
</dbReference>
<dbReference type="InterPro" id="IPR000843">
    <property type="entry name" value="HTH_LacI"/>
</dbReference>
<dbReference type="Pfam" id="PF13377">
    <property type="entry name" value="Peripla_BP_3"/>
    <property type="match status" value="1"/>
</dbReference>
<dbReference type="SMART" id="SM00354">
    <property type="entry name" value="HTH_LACI"/>
    <property type="match status" value="1"/>
</dbReference>
<evidence type="ECO:0000256" key="2">
    <source>
        <dbReference type="ARBA" id="ARBA00023125"/>
    </source>
</evidence>
<name>A0A1S1QVF1_9ACTN</name>
<sequence>MRPLNGERAGVVTLADVAAEAGVSLATASRALNGSSRRVGEDLRLRVAEVARRLNYAPNAQAQAMARGRSDVVGLLVHDIADPYFSSIAAGVMQAAEEHRLLVTLVSTQRRYGTEAEHIAMLRGQRGRAMILVGSRTRDRDATELLRQEIGTFTEAGGHVVAVSQRSFPVDTIVVENRAGARLLGHELTTLGYERFAVLAGPPELLTARDRLQGFRDGIARAGGGLLPAAVVTGPFTRDGGYAAMTELIARDLQPQCVFAVNDVMAVGAMAACRDHGIELPRDLAVAGFDDISTLRDITPGLTTVRLPLEQMGALAMDLVVTAEPGGSPRVRRVRGEVVVRASTPAR</sequence>
<keyword evidence="3" id="KW-0804">Transcription</keyword>
<evidence type="ECO:0000313" key="6">
    <source>
        <dbReference type="Proteomes" id="UP000179627"/>
    </source>
</evidence>
<dbReference type="OrthoDB" id="3226810at2"/>
<keyword evidence="2" id="KW-0238">DNA-binding</keyword>
<evidence type="ECO:0000256" key="3">
    <source>
        <dbReference type="ARBA" id="ARBA00023163"/>
    </source>
</evidence>
<dbReference type="AlphaFoldDB" id="A0A1S1QVF1"/>
<dbReference type="GO" id="GO:0000976">
    <property type="term" value="F:transcription cis-regulatory region binding"/>
    <property type="evidence" value="ECO:0007669"/>
    <property type="project" value="TreeGrafter"/>
</dbReference>
<dbReference type="PANTHER" id="PTHR30146:SF153">
    <property type="entry name" value="LACTOSE OPERON REPRESSOR"/>
    <property type="match status" value="1"/>
</dbReference>
<reference evidence="6" key="1">
    <citation type="submission" date="2016-07" db="EMBL/GenBank/DDBJ databases">
        <title>Sequence Frankia sp. strain CcI1.17.</title>
        <authorList>
            <person name="Ghodhbane-Gtari F."/>
            <person name="Swanson E."/>
            <person name="Gueddou A."/>
            <person name="Morris K."/>
            <person name="Hezbri K."/>
            <person name="Ktari A."/>
            <person name="Nouioui I."/>
            <person name="Abebe-Akele F."/>
            <person name="Simpson S."/>
            <person name="Thomas K."/>
            <person name="Gtari M."/>
            <person name="Tisa L.S."/>
            <person name="Hurst S."/>
        </authorList>
    </citation>
    <scope>NUCLEOTIDE SEQUENCE [LARGE SCALE GENOMIC DNA]</scope>
    <source>
        <strain evidence="6">Cc1.17</strain>
    </source>
</reference>
<gene>
    <name evidence="5" type="ORF">CC117_15845</name>
</gene>
<dbReference type="CDD" id="cd06267">
    <property type="entry name" value="PBP1_LacI_sugar_binding-like"/>
    <property type="match status" value="1"/>
</dbReference>
<keyword evidence="1" id="KW-0805">Transcription regulation</keyword>
<dbReference type="SUPFAM" id="SSF47413">
    <property type="entry name" value="lambda repressor-like DNA-binding domains"/>
    <property type="match status" value="1"/>
</dbReference>
<dbReference type="PANTHER" id="PTHR30146">
    <property type="entry name" value="LACI-RELATED TRANSCRIPTIONAL REPRESSOR"/>
    <property type="match status" value="1"/>
</dbReference>